<dbReference type="AlphaFoldDB" id="A0A5E8BVF7"/>
<name>A0A5E8BVF7_9ASCO</name>
<protein>
    <submittedName>
        <fullName evidence="5">Uncharacterized protein</fullName>
    </submittedName>
</protein>
<dbReference type="GeneID" id="43583494"/>
<dbReference type="GO" id="GO:0010997">
    <property type="term" value="F:anaphase-promoting complex binding"/>
    <property type="evidence" value="ECO:0007669"/>
    <property type="project" value="InterPro"/>
</dbReference>
<dbReference type="Proteomes" id="UP000398389">
    <property type="component" value="Unassembled WGS sequence"/>
</dbReference>
<evidence type="ECO:0000256" key="4">
    <source>
        <dbReference type="SAM" id="MobiDB-lite"/>
    </source>
</evidence>
<sequence>MASSSLSPSFQPPRRKKPRYCDRFMPTTSPLTPYFLITPPLSSKKLVPPSSGDKKKNVFRNGSTANAAINAAAQAPAPQLPRLGHLLHTMADVEQNVPDVRRNQRIDGSLVSLLGPLGPPPQSLVLPLDNVFNLLDLSSDSSSNNNNNNNSNNVNDAEFEEDTFDTHVPTLTGVPGIPQDSMQTPVPQASVAVPPSDISKKIGHHRHGHKIAKALGFQNPSKVFSYQSPQRSHFQNGSFSQSSVSSAAVTSASLSPNNIFSPAPDSAASSTSSSYFYSYTPSGADHKPSSVASLRYLEMSGPVARLLQSSQFQHPSTGDTFSSVWGVYDDEYFDTFESVPVNLGDQGIEEDDEDNYYYFYDGDDFTHGTGAGIVLPPSQANSGAGARAHGLRNTVVPRDYGGAAITTSNTSNTSGRVYNHIPYRILDAPGLRNDFYSNLVTWSGVTGQVAVGLLDEVYVWSEGNGATLLQTPTGYGDVTSVVFAPVGMFAIPNVVVPQGFEPPQNVLAIGYKDGTLVLYNVGTESVLGAYTLASAPVSFLCWFPLLNEEQQQYHRNSSDDLFGQSPDMPVSLESSSMTSDPASNETSPGQDQQMLRARYILIGDDRGAVTRLHLEWRFQENGRPKVDITVGEVLKGHTIAFSLDQKQVAVGGNDNLVTIWDVKDWGRPTLVHKLAHRAAIKAMEYCPWAPYLLATGAGSQDRALRFWHTRTGTLLKKIETKGQITSVIWSRHKRQLVATFGFHDNENPILLAVYAFPQYALGAVPMDFGVSDSVTGRIPTGMASERLSTEIPGRNTGTPDLATAGTRDSETTITTTNTLVESAPLMAGRVSRSERLRDGFGDMGRIPRMRRLRGRSQMGAAPSPFLSLTPLHRRPRHAPAAAAAAAGGSGGGGASGASGLLQLLQSHAQQYQLQQLLRHPRASHRARRPPASRPLMQVPTPSGLRVLSATMSPDGTCICVATNDETVRFFKLWNGEGPRVPMTMWQSVYHPNSRVLESDLIEFREGIEKVNEIIR</sequence>
<feature type="compositionally biased region" description="Basic residues" evidence="4">
    <location>
        <begin position="918"/>
        <end position="930"/>
    </location>
</feature>
<evidence type="ECO:0000313" key="6">
    <source>
        <dbReference type="Proteomes" id="UP000398389"/>
    </source>
</evidence>
<dbReference type="GO" id="GO:0031145">
    <property type="term" value="P:anaphase-promoting complex-dependent catabolic process"/>
    <property type="evidence" value="ECO:0007669"/>
    <property type="project" value="TreeGrafter"/>
</dbReference>
<reference evidence="5 6" key="1">
    <citation type="submission" date="2019-09" db="EMBL/GenBank/DDBJ databases">
        <authorList>
            <person name="Brejova B."/>
        </authorList>
    </citation>
    <scope>NUCLEOTIDE SEQUENCE [LARGE SCALE GENOMIC DNA]</scope>
</reference>
<dbReference type="OrthoDB" id="10263272at2759"/>
<dbReference type="PANTHER" id="PTHR19918:SF5">
    <property type="entry name" value="MEIOSIS-SPECIFIC APC_C ACTIVATOR PROTEIN AMA1"/>
    <property type="match status" value="1"/>
</dbReference>
<accession>A0A5E8BVF7</accession>
<organism evidence="5 6">
    <name type="scientific">Magnusiomyces paraingens</name>
    <dbReference type="NCBI Taxonomy" id="2606893"/>
    <lineage>
        <taxon>Eukaryota</taxon>
        <taxon>Fungi</taxon>
        <taxon>Dikarya</taxon>
        <taxon>Ascomycota</taxon>
        <taxon>Saccharomycotina</taxon>
        <taxon>Dipodascomycetes</taxon>
        <taxon>Dipodascales</taxon>
        <taxon>Dipodascaceae</taxon>
        <taxon>Magnusiomyces</taxon>
    </lineage>
</organism>
<keyword evidence="6" id="KW-1185">Reference proteome</keyword>
<dbReference type="SUPFAM" id="SSF50978">
    <property type="entry name" value="WD40 repeat-like"/>
    <property type="match status" value="1"/>
</dbReference>
<dbReference type="PANTHER" id="PTHR19918">
    <property type="entry name" value="CELL DIVISION CYCLE 20 CDC20 FIZZY -RELATED"/>
    <property type="match status" value="1"/>
</dbReference>
<keyword evidence="2" id="KW-0677">Repeat</keyword>
<feature type="region of interest" description="Disordered" evidence="4">
    <location>
        <begin position="172"/>
        <end position="192"/>
    </location>
</feature>
<feature type="region of interest" description="Disordered" evidence="4">
    <location>
        <begin position="917"/>
        <end position="939"/>
    </location>
</feature>
<gene>
    <name evidence="5" type="ORF">SAPINGB_P004679</name>
</gene>
<dbReference type="GO" id="GO:1990757">
    <property type="term" value="F:ubiquitin ligase activator activity"/>
    <property type="evidence" value="ECO:0007669"/>
    <property type="project" value="TreeGrafter"/>
</dbReference>
<feature type="compositionally biased region" description="Polar residues" evidence="4">
    <location>
        <begin position="572"/>
        <end position="590"/>
    </location>
</feature>
<dbReference type="InterPro" id="IPR033010">
    <property type="entry name" value="Cdc20/Fizzy"/>
</dbReference>
<dbReference type="SMART" id="SM00320">
    <property type="entry name" value="WD40"/>
    <property type="match status" value="4"/>
</dbReference>
<dbReference type="GO" id="GO:1905786">
    <property type="term" value="P:positive regulation of anaphase-promoting complex-dependent catabolic process"/>
    <property type="evidence" value="ECO:0007669"/>
    <property type="project" value="TreeGrafter"/>
</dbReference>
<evidence type="ECO:0000256" key="2">
    <source>
        <dbReference type="ARBA" id="ARBA00022737"/>
    </source>
</evidence>
<evidence type="ECO:0000256" key="1">
    <source>
        <dbReference type="ARBA" id="ARBA00022574"/>
    </source>
</evidence>
<evidence type="ECO:0000256" key="3">
    <source>
        <dbReference type="PROSITE-ProRule" id="PRU00221"/>
    </source>
</evidence>
<dbReference type="RefSeq" id="XP_031855285.1">
    <property type="nucleotide sequence ID" value="XM_031999394.1"/>
</dbReference>
<feature type="region of interest" description="Disordered" evidence="4">
    <location>
        <begin position="876"/>
        <end position="895"/>
    </location>
</feature>
<dbReference type="GO" id="GO:0005680">
    <property type="term" value="C:anaphase-promoting complex"/>
    <property type="evidence" value="ECO:0007669"/>
    <property type="project" value="TreeGrafter"/>
</dbReference>
<dbReference type="InterPro" id="IPR015943">
    <property type="entry name" value="WD40/YVTN_repeat-like_dom_sf"/>
</dbReference>
<feature type="region of interest" description="Disordered" evidence="4">
    <location>
        <begin position="554"/>
        <end position="590"/>
    </location>
</feature>
<feature type="region of interest" description="Disordered" evidence="4">
    <location>
        <begin position="1"/>
        <end position="25"/>
    </location>
</feature>
<dbReference type="Gene3D" id="2.130.10.10">
    <property type="entry name" value="YVTN repeat-like/Quinoprotein amine dehydrogenase"/>
    <property type="match status" value="2"/>
</dbReference>
<dbReference type="InterPro" id="IPR001680">
    <property type="entry name" value="WD40_rpt"/>
</dbReference>
<dbReference type="InterPro" id="IPR036322">
    <property type="entry name" value="WD40_repeat_dom_sf"/>
</dbReference>
<dbReference type="EMBL" id="CABVLU010000003">
    <property type="protein sequence ID" value="VVT55648.1"/>
    <property type="molecule type" value="Genomic_DNA"/>
</dbReference>
<proteinExistence type="predicted"/>
<dbReference type="PROSITE" id="PS50082">
    <property type="entry name" value="WD_REPEATS_2"/>
    <property type="match status" value="1"/>
</dbReference>
<dbReference type="Pfam" id="PF00400">
    <property type="entry name" value="WD40"/>
    <property type="match status" value="1"/>
</dbReference>
<keyword evidence="1 3" id="KW-0853">WD repeat</keyword>
<feature type="repeat" description="WD" evidence="3">
    <location>
        <begin position="638"/>
        <end position="663"/>
    </location>
</feature>
<evidence type="ECO:0000313" key="5">
    <source>
        <dbReference type="EMBL" id="VVT55648.1"/>
    </source>
</evidence>